<gene>
    <name evidence="1" type="ORF">OUZ56_008577</name>
</gene>
<accession>A0ABR0ADE9</accession>
<protein>
    <submittedName>
        <fullName evidence="1">Uncharacterized protein</fullName>
    </submittedName>
</protein>
<keyword evidence="2" id="KW-1185">Reference proteome</keyword>
<organism evidence="1 2">
    <name type="scientific">Daphnia magna</name>
    <dbReference type="NCBI Taxonomy" id="35525"/>
    <lineage>
        <taxon>Eukaryota</taxon>
        <taxon>Metazoa</taxon>
        <taxon>Ecdysozoa</taxon>
        <taxon>Arthropoda</taxon>
        <taxon>Crustacea</taxon>
        <taxon>Branchiopoda</taxon>
        <taxon>Diplostraca</taxon>
        <taxon>Cladocera</taxon>
        <taxon>Anomopoda</taxon>
        <taxon>Daphniidae</taxon>
        <taxon>Daphnia</taxon>
    </lineage>
</organism>
<comment type="caution">
    <text evidence="1">The sequence shown here is derived from an EMBL/GenBank/DDBJ whole genome shotgun (WGS) entry which is preliminary data.</text>
</comment>
<proteinExistence type="predicted"/>
<evidence type="ECO:0000313" key="1">
    <source>
        <dbReference type="EMBL" id="KAK4023148.1"/>
    </source>
</evidence>
<dbReference type="EMBL" id="JAOYFB010000037">
    <property type="protein sequence ID" value="KAK4023148.1"/>
    <property type="molecule type" value="Genomic_DNA"/>
</dbReference>
<sequence length="146" mass="16651">MNHEKSKKEGEILLLFLPVDTLADKNTNKKTVALPLSFTPKQRVLFERESDTMIEIGVRDSSSFFLAEVQGGVWPSVRFYSQLASADEMHTLSNNQTNTSRRDETDLASCCESRCLYKQQAELKCDGPVLFSFLMRKPRSRERGLI</sequence>
<reference evidence="1 2" key="1">
    <citation type="journal article" date="2023" name="Nucleic Acids Res.">
        <title>The hologenome of Daphnia magna reveals possible DNA methylation and microbiome-mediated evolution of the host genome.</title>
        <authorList>
            <person name="Chaturvedi A."/>
            <person name="Li X."/>
            <person name="Dhandapani V."/>
            <person name="Marshall H."/>
            <person name="Kissane S."/>
            <person name="Cuenca-Cambronero M."/>
            <person name="Asole G."/>
            <person name="Calvet F."/>
            <person name="Ruiz-Romero M."/>
            <person name="Marangio P."/>
            <person name="Guigo R."/>
            <person name="Rago D."/>
            <person name="Mirbahai L."/>
            <person name="Eastwood N."/>
            <person name="Colbourne J.K."/>
            <person name="Zhou J."/>
            <person name="Mallon E."/>
            <person name="Orsini L."/>
        </authorList>
    </citation>
    <scope>NUCLEOTIDE SEQUENCE [LARGE SCALE GENOMIC DNA]</scope>
    <source>
        <strain evidence="1">LRV0_1</strain>
    </source>
</reference>
<name>A0ABR0ADE9_9CRUS</name>
<dbReference type="Proteomes" id="UP001234178">
    <property type="component" value="Unassembled WGS sequence"/>
</dbReference>
<evidence type="ECO:0000313" key="2">
    <source>
        <dbReference type="Proteomes" id="UP001234178"/>
    </source>
</evidence>